<comment type="similarity">
    <text evidence="1 5">Belongs to the transferase hexapeptide repeat family.</text>
</comment>
<feature type="domain" description="Maltose/galactoside acetyltransferase" evidence="6">
    <location>
        <begin position="5"/>
        <end position="59"/>
    </location>
</feature>
<organism evidence="7 8">
    <name type="scientific">Salinimicrobium profundisediminis</name>
    <dbReference type="NCBI Taxonomy" id="2994553"/>
    <lineage>
        <taxon>Bacteria</taxon>
        <taxon>Pseudomonadati</taxon>
        <taxon>Bacteroidota</taxon>
        <taxon>Flavobacteriia</taxon>
        <taxon>Flavobacteriales</taxon>
        <taxon>Flavobacteriaceae</taxon>
        <taxon>Salinimicrobium</taxon>
    </lineage>
</organism>
<evidence type="ECO:0000259" key="6">
    <source>
        <dbReference type="SMART" id="SM01266"/>
    </source>
</evidence>
<dbReference type="PANTHER" id="PTHR43017:SF1">
    <property type="entry name" value="ACETYLTRANSFERASE YJL218W-RELATED"/>
    <property type="match status" value="1"/>
</dbReference>
<name>A0A9X3I2Q6_9FLAO</name>
<evidence type="ECO:0000313" key="8">
    <source>
        <dbReference type="Proteomes" id="UP001148482"/>
    </source>
</evidence>
<evidence type="ECO:0000256" key="2">
    <source>
        <dbReference type="ARBA" id="ARBA00022679"/>
    </source>
</evidence>
<dbReference type="EC" id="2.3.1.-" evidence="5"/>
<dbReference type="InterPro" id="IPR018357">
    <property type="entry name" value="Hexapep_transf_CS"/>
</dbReference>
<protein>
    <recommendedName>
        <fullName evidence="5">Acetyltransferase</fullName>
        <ecNumber evidence="5">2.3.1.-</ecNumber>
    </recommendedName>
</protein>
<evidence type="ECO:0000256" key="4">
    <source>
        <dbReference type="ARBA" id="ARBA00023315"/>
    </source>
</evidence>
<dbReference type="InterPro" id="IPR001451">
    <property type="entry name" value="Hexapep"/>
</dbReference>
<dbReference type="RefSeq" id="WP_266070531.1">
    <property type="nucleotide sequence ID" value="NZ_JAPJDA010000023.1"/>
</dbReference>
<dbReference type="PROSITE" id="PS00101">
    <property type="entry name" value="HEXAPEP_TRANSFERASES"/>
    <property type="match status" value="1"/>
</dbReference>
<dbReference type="GO" id="GO:0008870">
    <property type="term" value="F:galactoside O-acetyltransferase activity"/>
    <property type="evidence" value="ECO:0007669"/>
    <property type="project" value="TreeGrafter"/>
</dbReference>
<keyword evidence="2 5" id="KW-0808">Transferase</keyword>
<dbReference type="Proteomes" id="UP001148482">
    <property type="component" value="Unassembled WGS sequence"/>
</dbReference>
<accession>A0A9X3I2Q6</accession>
<dbReference type="InterPro" id="IPR011004">
    <property type="entry name" value="Trimer_LpxA-like_sf"/>
</dbReference>
<dbReference type="EMBL" id="JAPJDA010000023">
    <property type="protein sequence ID" value="MCX2839197.1"/>
    <property type="molecule type" value="Genomic_DNA"/>
</dbReference>
<evidence type="ECO:0000256" key="3">
    <source>
        <dbReference type="ARBA" id="ARBA00022737"/>
    </source>
</evidence>
<evidence type="ECO:0000256" key="1">
    <source>
        <dbReference type="ARBA" id="ARBA00007274"/>
    </source>
</evidence>
<evidence type="ECO:0000256" key="5">
    <source>
        <dbReference type="RuleBase" id="RU367021"/>
    </source>
</evidence>
<keyword evidence="3" id="KW-0677">Repeat</keyword>
<dbReference type="SMART" id="SM01266">
    <property type="entry name" value="Mac"/>
    <property type="match status" value="1"/>
</dbReference>
<dbReference type="PANTHER" id="PTHR43017">
    <property type="entry name" value="GALACTOSIDE O-ACETYLTRANSFERASE"/>
    <property type="match status" value="1"/>
</dbReference>
<keyword evidence="8" id="KW-1185">Reference proteome</keyword>
<keyword evidence="4 5" id="KW-0012">Acyltransferase</keyword>
<dbReference type="InterPro" id="IPR024688">
    <property type="entry name" value="Mac_dom"/>
</dbReference>
<gene>
    <name evidence="7" type="ORF">OQ279_13670</name>
</gene>
<proteinExistence type="inferred from homology"/>
<evidence type="ECO:0000313" key="7">
    <source>
        <dbReference type="EMBL" id="MCX2839197.1"/>
    </source>
</evidence>
<comment type="caution">
    <text evidence="7">The sequence shown here is derived from an EMBL/GenBank/DDBJ whole genome shotgun (WGS) entry which is preliminary data.</text>
</comment>
<dbReference type="SUPFAM" id="SSF51161">
    <property type="entry name" value="Trimeric LpxA-like enzymes"/>
    <property type="match status" value="1"/>
</dbReference>
<dbReference type="CDD" id="cd03357">
    <property type="entry name" value="LbH_MAT_GAT"/>
    <property type="match status" value="1"/>
</dbReference>
<dbReference type="FunFam" id="2.160.10.10:FF:000008">
    <property type="entry name" value="Maltose O-acetyltransferase"/>
    <property type="match status" value="1"/>
</dbReference>
<dbReference type="Pfam" id="PF12464">
    <property type="entry name" value="Mac"/>
    <property type="match status" value="1"/>
</dbReference>
<dbReference type="Pfam" id="PF00132">
    <property type="entry name" value="Hexapep"/>
    <property type="match status" value="1"/>
</dbReference>
<dbReference type="InterPro" id="IPR039369">
    <property type="entry name" value="LacA-like"/>
</dbReference>
<reference evidence="7" key="1">
    <citation type="submission" date="2022-11" db="EMBL/GenBank/DDBJ databases">
        <title>Salinimicrobium profundisediminis sp. nov., isolated from deep-sea sediment of the Mariana Trench.</title>
        <authorList>
            <person name="Fu H."/>
        </authorList>
    </citation>
    <scope>NUCLEOTIDE SEQUENCE</scope>
    <source>
        <strain evidence="7">MT39</strain>
    </source>
</reference>
<dbReference type="AlphaFoldDB" id="A0A9X3I2Q6"/>
<dbReference type="Gene3D" id="2.160.10.10">
    <property type="entry name" value="Hexapeptide repeat proteins"/>
    <property type="match status" value="1"/>
</dbReference>
<sequence length="198" mass="22216">MKTEKEKMLTGEPYKANAPELLAERQKAKELIFSFNNLPPSEVDKRKEILQQLLGKTGDSYYFEPPFRCDYGYNIEIGENFYSNYNLTILDCAKVIIGNHVLIGPNVGIFTAGHPMHYENRIQEWEHAYPVKVGNHVWIGGQVVINPRVTIGDNSVIGSGSVVTRDIPPNVFAAGNPCKVIRTITQEDKNSYLSTRSG</sequence>